<accession>A0A6B9ZEL8</accession>
<dbReference type="EMBL" id="CP048113">
    <property type="protein sequence ID" value="QHS60882.1"/>
    <property type="molecule type" value="Genomic_DNA"/>
</dbReference>
<sequence>MKQLLVFAAILTLLYACETPAFRHSKQLSVDKLNALIAEGAAKQEAWVNEPGKIAERYFQPVSGARSRTVQVKTKNVGPAIHEATVYLRNEGLPDDAVEGEMFILTLQQKDGMWQVTGIQECWKCQEGRGSKVFDTIPCT</sequence>
<dbReference type="Proteomes" id="UP000476411">
    <property type="component" value="Chromosome"/>
</dbReference>
<dbReference type="RefSeq" id="WP_162332565.1">
    <property type="nucleotide sequence ID" value="NZ_CP048113.1"/>
</dbReference>
<protein>
    <submittedName>
        <fullName evidence="1">Uncharacterized protein</fullName>
    </submittedName>
</protein>
<name>A0A6B9ZEL8_9BACT</name>
<evidence type="ECO:0000313" key="2">
    <source>
        <dbReference type="Proteomes" id="UP000476411"/>
    </source>
</evidence>
<dbReference type="KEGG" id="chih:GWR21_15150"/>
<evidence type="ECO:0000313" key="1">
    <source>
        <dbReference type="EMBL" id="QHS60882.1"/>
    </source>
</evidence>
<dbReference type="AlphaFoldDB" id="A0A6B9ZEL8"/>
<keyword evidence="2" id="KW-1185">Reference proteome</keyword>
<organism evidence="1 2">
    <name type="scientific">Chitinophaga agri</name>
    <dbReference type="NCBI Taxonomy" id="2703787"/>
    <lineage>
        <taxon>Bacteria</taxon>
        <taxon>Pseudomonadati</taxon>
        <taxon>Bacteroidota</taxon>
        <taxon>Chitinophagia</taxon>
        <taxon>Chitinophagales</taxon>
        <taxon>Chitinophagaceae</taxon>
        <taxon>Chitinophaga</taxon>
    </lineage>
</organism>
<proteinExistence type="predicted"/>
<gene>
    <name evidence="1" type="ORF">GWR21_15150</name>
</gene>
<reference evidence="1 2" key="1">
    <citation type="submission" date="2020-01" db="EMBL/GenBank/DDBJ databases">
        <title>Complete genome sequence of Chitinophaga sp. H33E-04 isolated from quinoa roots.</title>
        <authorList>
            <person name="Weon H.-Y."/>
            <person name="Lee S.A."/>
        </authorList>
    </citation>
    <scope>NUCLEOTIDE SEQUENCE [LARGE SCALE GENOMIC DNA]</scope>
    <source>
        <strain evidence="1 2">H33E-04</strain>
    </source>
</reference>
<dbReference type="PROSITE" id="PS51257">
    <property type="entry name" value="PROKAR_LIPOPROTEIN"/>
    <property type="match status" value="1"/>
</dbReference>